<dbReference type="STRING" id="865937.Gilli_0057"/>
<dbReference type="Pfam" id="PF01648">
    <property type="entry name" value="ACPS"/>
    <property type="match status" value="1"/>
</dbReference>
<dbReference type="RefSeq" id="WP_006987107.1">
    <property type="nucleotide sequence ID" value="NZ_JH594605.1"/>
</dbReference>
<organism evidence="3 4">
    <name type="scientific">Gillisia limnaea (strain DSM 15749 / LMG 21470 / R-8282)</name>
    <dbReference type="NCBI Taxonomy" id="865937"/>
    <lineage>
        <taxon>Bacteria</taxon>
        <taxon>Pseudomonadati</taxon>
        <taxon>Bacteroidota</taxon>
        <taxon>Flavobacteriia</taxon>
        <taxon>Flavobacteriales</taxon>
        <taxon>Flavobacteriaceae</taxon>
        <taxon>Gillisia</taxon>
    </lineage>
</organism>
<dbReference type="HOGENOM" id="CLU_120497_0_0_10"/>
<dbReference type="Proteomes" id="UP000003844">
    <property type="component" value="Unassembled WGS sequence"/>
</dbReference>
<dbReference type="eggNOG" id="COG0736">
    <property type="taxonomic scope" value="Bacteria"/>
</dbReference>
<dbReference type="SUPFAM" id="SSF56214">
    <property type="entry name" value="4'-phosphopantetheinyl transferase"/>
    <property type="match status" value="1"/>
</dbReference>
<reference evidence="4" key="1">
    <citation type="journal article" date="2012" name="Stand. Genomic Sci.">
        <title>Genome sequence of the Antarctic rhodopsins-containing flavobacterium Gillisia limnaea type strain (R-8282(T)).</title>
        <authorList>
            <person name="Riedel T."/>
            <person name="Held B."/>
            <person name="Nolan M."/>
            <person name="Lucas S."/>
            <person name="Lapidus A."/>
            <person name="Tice H."/>
            <person name="Del Rio T.G."/>
            <person name="Cheng J.F."/>
            <person name="Han C."/>
            <person name="Tapia R."/>
            <person name="Goodwin L.A."/>
            <person name="Pitluck S."/>
            <person name="Liolios K."/>
            <person name="Mavromatis K."/>
            <person name="Pagani I."/>
            <person name="Ivanova N."/>
            <person name="Mikhailova N."/>
            <person name="Pati A."/>
            <person name="Chen A."/>
            <person name="Palaniappan K."/>
            <person name="Land M."/>
            <person name="Rohde M."/>
            <person name="Tindall B.J."/>
            <person name="Detter J.C."/>
            <person name="Goker M."/>
            <person name="Bristow J."/>
            <person name="Eisen J.A."/>
            <person name="Markowitz V."/>
            <person name="Hugenholtz P."/>
            <person name="Kyrpides N.C."/>
            <person name="Klenk H.P."/>
            <person name="Woyke T."/>
        </authorList>
    </citation>
    <scope>NUCLEOTIDE SEQUENCE [LARGE SCALE GENOMIC DNA]</scope>
    <source>
        <strain evidence="4">DSM 15749 / LMG 21470 / R-8282</strain>
    </source>
</reference>
<dbReference type="Gene3D" id="3.90.470.20">
    <property type="entry name" value="4'-phosphopantetheinyl transferase domain"/>
    <property type="match status" value="1"/>
</dbReference>
<dbReference type="EMBL" id="JH594605">
    <property type="protein sequence ID" value="EHQ04215.1"/>
    <property type="molecule type" value="Genomic_DNA"/>
</dbReference>
<evidence type="ECO:0000259" key="2">
    <source>
        <dbReference type="Pfam" id="PF01648"/>
    </source>
</evidence>
<dbReference type="InterPro" id="IPR037143">
    <property type="entry name" value="4-PPantetheinyl_Trfase_dom_sf"/>
</dbReference>
<dbReference type="GO" id="GO:0000287">
    <property type="term" value="F:magnesium ion binding"/>
    <property type="evidence" value="ECO:0007669"/>
    <property type="project" value="InterPro"/>
</dbReference>
<evidence type="ECO:0000313" key="3">
    <source>
        <dbReference type="EMBL" id="EHQ04215.1"/>
    </source>
</evidence>
<dbReference type="InterPro" id="IPR008278">
    <property type="entry name" value="4-PPantetheinyl_Trfase_dom"/>
</dbReference>
<gene>
    <name evidence="3" type="ORF">Gilli_0057</name>
</gene>
<keyword evidence="1" id="KW-0808">Transferase</keyword>
<keyword evidence="4" id="KW-1185">Reference proteome</keyword>
<feature type="domain" description="4'-phosphopantetheinyl transferase" evidence="2">
    <location>
        <begin position="2"/>
        <end position="86"/>
    </location>
</feature>
<evidence type="ECO:0000256" key="1">
    <source>
        <dbReference type="ARBA" id="ARBA00022679"/>
    </source>
</evidence>
<dbReference type="GO" id="GO:0008897">
    <property type="term" value="F:holo-[acyl-carrier-protein] synthase activity"/>
    <property type="evidence" value="ECO:0007669"/>
    <property type="project" value="InterPro"/>
</dbReference>
<proteinExistence type="predicted"/>
<evidence type="ECO:0000313" key="4">
    <source>
        <dbReference type="Proteomes" id="UP000003844"/>
    </source>
</evidence>
<dbReference type="OrthoDB" id="663853at2"/>
<protein>
    <submittedName>
        <fullName evidence="3">Holo-(Acyl-carrier-protein) synthase family protein</fullName>
    </submittedName>
</protein>
<dbReference type="AlphaFoldDB" id="H2BQP6"/>
<accession>H2BQP6</accession>
<name>H2BQP6_GILLR</name>
<sequence length="191" mass="22294">MIGNDIIDLKLTLGKNTWKRTGFLNKLFSQEEQDFILRSSDPELTVWLLWAMKESAYKAHQRRLELPRKFNPKAFRCEITGDKITSVTGKVSIEKNSYLTKASISQEYIYCFATLENSTNFVQKIYLKPTDLKLELINEVSRLQNLPKQKISIKKSGQFIPFLNFENQKLFCNFSMTHHGLFSAFILELRN</sequence>